<dbReference type="Pfam" id="PF01694">
    <property type="entry name" value="Rhomboid"/>
    <property type="match status" value="1"/>
</dbReference>
<comment type="subcellular location">
    <subcellularLocation>
        <location evidence="1">Membrane</location>
        <topology evidence="1">Multi-pass membrane protein</topology>
    </subcellularLocation>
</comment>
<feature type="transmembrane region" description="Helical" evidence="5">
    <location>
        <begin position="115"/>
        <end position="133"/>
    </location>
</feature>
<keyword evidence="3 5" id="KW-1133">Transmembrane helix</keyword>
<keyword evidence="7" id="KW-0645">Protease</keyword>
<evidence type="ECO:0000313" key="8">
    <source>
        <dbReference type="Proteomes" id="UP000321764"/>
    </source>
</evidence>
<organism evidence="7 8">
    <name type="scientific">Reinekea thalattae</name>
    <dbReference type="NCBI Taxonomy" id="2593301"/>
    <lineage>
        <taxon>Bacteria</taxon>
        <taxon>Pseudomonadati</taxon>
        <taxon>Pseudomonadota</taxon>
        <taxon>Gammaproteobacteria</taxon>
        <taxon>Oceanospirillales</taxon>
        <taxon>Saccharospirillaceae</taxon>
        <taxon>Reinekea</taxon>
    </lineage>
</organism>
<proteinExistence type="predicted"/>
<feature type="domain" description="Peptidase S54 rhomboid" evidence="6">
    <location>
        <begin position="53"/>
        <end position="197"/>
    </location>
</feature>
<dbReference type="EMBL" id="VKAD01000001">
    <property type="protein sequence ID" value="TXR53707.1"/>
    <property type="molecule type" value="Genomic_DNA"/>
</dbReference>
<evidence type="ECO:0000313" key="7">
    <source>
        <dbReference type="EMBL" id="TXR53707.1"/>
    </source>
</evidence>
<evidence type="ECO:0000256" key="5">
    <source>
        <dbReference type="SAM" id="Phobius"/>
    </source>
</evidence>
<evidence type="ECO:0000256" key="4">
    <source>
        <dbReference type="ARBA" id="ARBA00023136"/>
    </source>
</evidence>
<keyword evidence="7" id="KW-0378">Hydrolase</keyword>
<comment type="caution">
    <text evidence="7">The sequence shown here is derived from an EMBL/GenBank/DDBJ whole genome shotgun (WGS) entry which is preliminary data.</text>
</comment>
<feature type="transmembrane region" description="Helical" evidence="5">
    <location>
        <begin position="68"/>
        <end position="85"/>
    </location>
</feature>
<evidence type="ECO:0000256" key="2">
    <source>
        <dbReference type="ARBA" id="ARBA00022692"/>
    </source>
</evidence>
<dbReference type="RefSeq" id="WP_147713106.1">
    <property type="nucleotide sequence ID" value="NZ_VKAD01000001.1"/>
</dbReference>
<feature type="transmembrane region" description="Helical" evidence="5">
    <location>
        <begin position="140"/>
        <end position="163"/>
    </location>
</feature>
<feature type="transmembrane region" description="Helical" evidence="5">
    <location>
        <begin position="183"/>
        <end position="203"/>
    </location>
</feature>
<dbReference type="Proteomes" id="UP000321764">
    <property type="component" value="Unassembled WGS sequence"/>
</dbReference>
<sequence>MAKFDFIRLKTDFLPRCGPVQIALLLLSALSFIASFSAVVQWGFYHAELTAAGQWWRPFTAWFTQRDGLHWLINQWGVLVMLLLLPARLTRLQSLGFVVVWLYSSLCLLHSSYQAYVGLSGVLYGWLVLSAYYSPYYSRFVKAVFVAILLVKVLLENQFIFGLSWQSQTVTQLLQGPVAYRSHWWGISSGLVYLFLLALLHWFTGRSRRAPL</sequence>
<keyword evidence="8" id="KW-1185">Reference proteome</keyword>
<evidence type="ECO:0000256" key="1">
    <source>
        <dbReference type="ARBA" id="ARBA00004141"/>
    </source>
</evidence>
<evidence type="ECO:0000256" key="3">
    <source>
        <dbReference type="ARBA" id="ARBA00022989"/>
    </source>
</evidence>
<protein>
    <submittedName>
        <fullName evidence="7">Rhomboid family intramembrane serine protease</fullName>
    </submittedName>
</protein>
<dbReference type="OrthoDB" id="196054at2"/>
<keyword evidence="4 5" id="KW-0472">Membrane</keyword>
<feature type="transmembrane region" description="Helical" evidence="5">
    <location>
        <begin position="92"/>
        <end position="109"/>
    </location>
</feature>
<feature type="transmembrane region" description="Helical" evidence="5">
    <location>
        <begin position="20"/>
        <end position="45"/>
    </location>
</feature>
<accession>A0A5C8Z7T5</accession>
<dbReference type="AlphaFoldDB" id="A0A5C8Z7T5"/>
<keyword evidence="2 5" id="KW-0812">Transmembrane</keyword>
<dbReference type="GO" id="GO:0004252">
    <property type="term" value="F:serine-type endopeptidase activity"/>
    <property type="evidence" value="ECO:0007669"/>
    <property type="project" value="InterPro"/>
</dbReference>
<dbReference type="InterPro" id="IPR022764">
    <property type="entry name" value="Peptidase_S54_rhomboid_dom"/>
</dbReference>
<dbReference type="InterPro" id="IPR035952">
    <property type="entry name" value="Rhomboid-like_sf"/>
</dbReference>
<name>A0A5C8Z7T5_9GAMM</name>
<gene>
    <name evidence="7" type="ORF">FME95_03875</name>
</gene>
<evidence type="ECO:0000259" key="6">
    <source>
        <dbReference type="Pfam" id="PF01694"/>
    </source>
</evidence>
<dbReference type="GO" id="GO:0006508">
    <property type="term" value="P:proteolysis"/>
    <property type="evidence" value="ECO:0007669"/>
    <property type="project" value="UniProtKB-KW"/>
</dbReference>
<reference evidence="7 8" key="1">
    <citation type="submission" date="2019-07" db="EMBL/GenBank/DDBJ databases">
        <title>Reinekea sp. strain SSH23 genome sequencing and assembly.</title>
        <authorList>
            <person name="Kim I."/>
        </authorList>
    </citation>
    <scope>NUCLEOTIDE SEQUENCE [LARGE SCALE GENOMIC DNA]</scope>
    <source>
        <strain evidence="7 8">SSH23</strain>
    </source>
</reference>
<dbReference type="GO" id="GO:0016020">
    <property type="term" value="C:membrane"/>
    <property type="evidence" value="ECO:0007669"/>
    <property type="project" value="UniProtKB-SubCell"/>
</dbReference>
<dbReference type="SUPFAM" id="SSF144091">
    <property type="entry name" value="Rhomboid-like"/>
    <property type="match status" value="1"/>
</dbReference>
<dbReference type="Gene3D" id="1.20.1540.10">
    <property type="entry name" value="Rhomboid-like"/>
    <property type="match status" value="1"/>
</dbReference>